<evidence type="ECO:0000313" key="2">
    <source>
        <dbReference type="EMBL" id="RFA94984.1"/>
    </source>
</evidence>
<proteinExistence type="predicted"/>
<dbReference type="EMBL" id="NMUE01000011">
    <property type="protein sequence ID" value="RFA96700.1"/>
    <property type="molecule type" value="Genomic_DNA"/>
</dbReference>
<evidence type="ECO:0000313" key="5">
    <source>
        <dbReference type="Proteomes" id="UP000257123"/>
    </source>
</evidence>
<gene>
    <name evidence="3" type="ORF">CGL51_04740</name>
    <name evidence="2" type="ORF">CGL52_13645</name>
    <name evidence="1" type="ORF">HA333_01335</name>
</gene>
<dbReference type="OrthoDB" id="3973at2157"/>
<evidence type="ECO:0000313" key="3">
    <source>
        <dbReference type="EMBL" id="RFA96700.1"/>
    </source>
</evidence>
<dbReference type="EMBL" id="NMUF01000068">
    <property type="protein sequence ID" value="RFA94984.1"/>
    <property type="molecule type" value="Genomic_DNA"/>
</dbReference>
<name>A0A371QX54_9CREN</name>
<evidence type="ECO:0000313" key="1">
    <source>
        <dbReference type="EMBL" id="HII46139.1"/>
    </source>
</evidence>
<reference evidence="1" key="2">
    <citation type="journal article" date="2020" name="bioRxiv">
        <title>A rank-normalized archaeal taxonomy based on genome phylogeny resolves widespread incomplete and uneven classifications.</title>
        <authorList>
            <person name="Rinke C."/>
            <person name="Chuvochina M."/>
            <person name="Mussig A.J."/>
            <person name="Chaumeil P.-A."/>
            <person name="Waite D.W."/>
            <person name="Whitman W.B."/>
            <person name="Parks D.H."/>
            <person name="Hugenholtz P."/>
        </authorList>
    </citation>
    <scope>NUCLEOTIDE SEQUENCE</scope>
    <source>
        <strain evidence="1">UBA8839</strain>
    </source>
</reference>
<dbReference type="AlphaFoldDB" id="A0A371QX54"/>
<evidence type="ECO:0000313" key="4">
    <source>
        <dbReference type="Proteomes" id="UP000256877"/>
    </source>
</evidence>
<protein>
    <submittedName>
        <fullName evidence="2">Uncharacterized protein</fullName>
    </submittedName>
</protein>
<organism evidence="2 4">
    <name type="scientific">Pyrobaculum aerophilum</name>
    <dbReference type="NCBI Taxonomy" id="13773"/>
    <lineage>
        <taxon>Archaea</taxon>
        <taxon>Thermoproteota</taxon>
        <taxon>Thermoprotei</taxon>
        <taxon>Thermoproteales</taxon>
        <taxon>Thermoproteaceae</taxon>
        <taxon>Pyrobaculum</taxon>
    </lineage>
</organism>
<dbReference type="Proteomes" id="UP000257123">
    <property type="component" value="Unassembled WGS sequence"/>
</dbReference>
<dbReference type="Proteomes" id="UP000256877">
    <property type="component" value="Unassembled WGS sequence"/>
</dbReference>
<sequence length="60" mass="6668">MYVIKCDSCGFILYRGEEPKTVEAVLKMWGGTCPKCMSPLERRPIKIAIGLIGRRRGAPA</sequence>
<accession>A0A371QX54</accession>
<comment type="caution">
    <text evidence="2">The sequence shown here is derived from an EMBL/GenBank/DDBJ whole genome shotgun (WGS) entry which is preliminary data.</text>
</comment>
<dbReference type="EMBL" id="DUJP01000008">
    <property type="protein sequence ID" value="HII46139.1"/>
    <property type="molecule type" value="Genomic_DNA"/>
</dbReference>
<reference evidence="4 5" key="1">
    <citation type="submission" date="2017-07" db="EMBL/GenBank/DDBJ databases">
        <title>Draft genome sequence of aerobic hyperthermophilic archaea, Pyrobaculum aerophilum YKB31 and YKB32.</title>
        <authorList>
            <person name="Mochizuki T."/>
            <person name="Berliner A.J."/>
            <person name="Yoshida-Takashima Y."/>
            <person name="Takaki Y."/>
            <person name="Nunoura T."/>
            <person name="Takai K."/>
        </authorList>
    </citation>
    <scope>NUCLEOTIDE SEQUENCE [LARGE SCALE GENOMIC DNA]</scope>
    <source>
        <strain evidence="3 5">YKB31</strain>
        <strain evidence="2 4">YKB32</strain>
    </source>
</reference>
<dbReference type="Proteomes" id="UP000651120">
    <property type="component" value="Unassembled WGS sequence"/>
</dbReference>